<name>A0A5N5WRK5_9EURO</name>
<gene>
    <name evidence="1" type="ORF">BDV29DRAFT_179950</name>
</gene>
<organism evidence="1 2">
    <name type="scientific">Aspergillus leporis</name>
    <dbReference type="NCBI Taxonomy" id="41062"/>
    <lineage>
        <taxon>Eukaryota</taxon>
        <taxon>Fungi</taxon>
        <taxon>Dikarya</taxon>
        <taxon>Ascomycota</taxon>
        <taxon>Pezizomycotina</taxon>
        <taxon>Eurotiomycetes</taxon>
        <taxon>Eurotiomycetidae</taxon>
        <taxon>Eurotiales</taxon>
        <taxon>Aspergillaceae</taxon>
        <taxon>Aspergillus</taxon>
        <taxon>Aspergillus subgen. Circumdati</taxon>
    </lineage>
</organism>
<accession>A0A5N5WRK5</accession>
<keyword evidence="2" id="KW-1185">Reference proteome</keyword>
<evidence type="ECO:0000313" key="2">
    <source>
        <dbReference type="Proteomes" id="UP000326565"/>
    </source>
</evidence>
<evidence type="ECO:0000313" key="1">
    <source>
        <dbReference type="EMBL" id="KAB8070969.1"/>
    </source>
</evidence>
<dbReference type="AlphaFoldDB" id="A0A5N5WRK5"/>
<dbReference type="Proteomes" id="UP000326565">
    <property type="component" value="Unassembled WGS sequence"/>
</dbReference>
<protein>
    <submittedName>
        <fullName evidence="1">Uncharacterized protein</fullName>
    </submittedName>
</protein>
<dbReference type="EMBL" id="ML732286">
    <property type="protein sequence ID" value="KAB8070969.1"/>
    <property type="molecule type" value="Genomic_DNA"/>
</dbReference>
<proteinExistence type="predicted"/>
<sequence>MVSCSTNLRRKLSMSFLFRHVCRTTRPLFLSLDYASSRIFRSSKRLRSLIANCAHSVAIVKRCCLSVEGCYWLLRCLIVRVLVSYVPCTISSNSQISGSAP</sequence>
<reference evidence="1 2" key="1">
    <citation type="submission" date="2019-04" db="EMBL/GenBank/DDBJ databases">
        <title>Friends and foes A comparative genomics study of 23 Aspergillus species from section Flavi.</title>
        <authorList>
            <consortium name="DOE Joint Genome Institute"/>
            <person name="Kjaerbolling I."/>
            <person name="Vesth T."/>
            <person name="Frisvad J.C."/>
            <person name="Nybo J.L."/>
            <person name="Theobald S."/>
            <person name="Kildgaard S."/>
            <person name="Isbrandt T."/>
            <person name="Kuo A."/>
            <person name="Sato A."/>
            <person name="Lyhne E.K."/>
            <person name="Kogle M.E."/>
            <person name="Wiebenga A."/>
            <person name="Kun R.S."/>
            <person name="Lubbers R.J."/>
            <person name="Makela M.R."/>
            <person name="Barry K."/>
            <person name="Chovatia M."/>
            <person name="Clum A."/>
            <person name="Daum C."/>
            <person name="Haridas S."/>
            <person name="He G."/>
            <person name="LaButti K."/>
            <person name="Lipzen A."/>
            <person name="Mondo S."/>
            <person name="Riley R."/>
            <person name="Salamov A."/>
            <person name="Simmons B.A."/>
            <person name="Magnuson J.K."/>
            <person name="Henrissat B."/>
            <person name="Mortensen U.H."/>
            <person name="Larsen T.O."/>
            <person name="Devries R.P."/>
            <person name="Grigoriev I.V."/>
            <person name="Machida M."/>
            <person name="Baker S.E."/>
            <person name="Andersen M.R."/>
        </authorList>
    </citation>
    <scope>NUCLEOTIDE SEQUENCE [LARGE SCALE GENOMIC DNA]</scope>
    <source>
        <strain evidence="1 2">CBS 151.66</strain>
    </source>
</reference>